<evidence type="ECO:0000313" key="1">
    <source>
        <dbReference type="EMBL" id="MBV6340968.1"/>
    </source>
</evidence>
<proteinExistence type="predicted"/>
<dbReference type="EMBL" id="JABXWD010000062">
    <property type="protein sequence ID" value="MBV6340968.1"/>
    <property type="molecule type" value="Genomic_DNA"/>
</dbReference>
<evidence type="ECO:0000313" key="2">
    <source>
        <dbReference type="Proteomes" id="UP001196980"/>
    </source>
</evidence>
<sequence length="68" mass="7763">MTDKNPPEYAVYYPEVEIPYPWEEEIARLRAELEAAKHGIMEGLKYTSEAHVTKVLLGALTRMERIGG</sequence>
<protein>
    <recommendedName>
        <fullName evidence="3">Transposase</fullName>
    </recommendedName>
</protein>
<keyword evidence="2" id="KW-1185">Reference proteome</keyword>
<evidence type="ECO:0008006" key="3">
    <source>
        <dbReference type="Google" id="ProtNLM"/>
    </source>
</evidence>
<dbReference type="RefSeq" id="WP_218251582.1">
    <property type="nucleotide sequence ID" value="NZ_JABXWD010000062.1"/>
</dbReference>
<organism evidence="1 2">
    <name type="scientific">Candidatus Magnetobacterium casense</name>
    <dbReference type="NCBI Taxonomy" id="1455061"/>
    <lineage>
        <taxon>Bacteria</taxon>
        <taxon>Pseudomonadati</taxon>
        <taxon>Nitrospirota</taxon>
        <taxon>Thermodesulfovibrionia</taxon>
        <taxon>Thermodesulfovibrionales</taxon>
        <taxon>Candidatus Magnetobacteriaceae</taxon>
        <taxon>Candidatus Magnetobacterium</taxon>
    </lineage>
</organism>
<name>A0ABS6RYV5_9BACT</name>
<reference evidence="1 2" key="1">
    <citation type="journal article" date="2020" name="J Geophys Res Biogeosci">
        <title>Magnetotaxis as an Adaptation to Enable Bacterial Shuttling of Microbial Sulfur and Sulfur Cycling Across Aquatic Oxic#Anoxic Interfaces.</title>
        <authorList>
            <person name="Li J."/>
            <person name="Liu P."/>
            <person name="Wang J."/>
            <person name="Roberts A.P."/>
            <person name="Pan Y."/>
        </authorList>
    </citation>
    <scope>NUCLEOTIDE SEQUENCE [LARGE SCALE GENOMIC DNA]</scope>
    <source>
        <strain evidence="1 2">MYR-1_YQ</strain>
    </source>
</reference>
<gene>
    <name evidence="1" type="ORF">HWQ67_05175</name>
</gene>
<comment type="caution">
    <text evidence="1">The sequence shown here is derived from an EMBL/GenBank/DDBJ whole genome shotgun (WGS) entry which is preliminary data.</text>
</comment>
<accession>A0ABS6RYV5</accession>
<dbReference type="Proteomes" id="UP001196980">
    <property type="component" value="Unassembled WGS sequence"/>
</dbReference>